<keyword evidence="1" id="KW-0732">Signal</keyword>
<proteinExistence type="predicted"/>
<dbReference type="Proteomes" id="UP001163846">
    <property type="component" value="Unassembled WGS sequence"/>
</dbReference>
<keyword evidence="3" id="KW-1185">Reference proteome</keyword>
<gene>
    <name evidence="2" type="ORF">F5878DRAFT_666008</name>
</gene>
<name>A0AA38NYV1_9AGAR</name>
<feature type="chain" id="PRO_5041409171" evidence="1">
    <location>
        <begin position="24"/>
        <end position="146"/>
    </location>
</feature>
<evidence type="ECO:0000313" key="3">
    <source>
        <dbReference type="Proteomes" id="UP001163846"/>
    </source>
</evidence>
<comment type="caution">
    <text evidence="2">The sequence shown here is derived from an EMBL/GenBank/DDBJ whole genome shotgun (WGS) entry which is preliminary data.</text>
</comment>
<organism evidence="2 3">
    <name type="scientific">Lentinula raphanica</name>
    <dbReference type="NCBI Taxonomy" id="153919"/>
    <lineage>
        <taxon>Eukaryota</taxon>
        <taxon>Fungi</taxon>
        <taxon>Dikarya</taxon>
        <taxon>Basidiomycota</taxon>
        <taxon>Agaricomycotina</taxon>
        <taxon>Agaricomycetes</taxon>
        <taxon>Agaricomycetidae</taxon>
        <taxon>Agaricales</taxon>
        <taxon>Marasmiineae</taxon>
        <taxon>Omphalotaceae</taxon>
        <taxon>Lentinula</taxon>
    </lineage>
</organism>
<accession>A0AA38NYV1</accession>
<evidence type="ECO:0000256" key="1">
    <source>
        <dbReference type="SAM" id="SignalP"/>
    </source>
</evidence>
<protein>
    <submittedName>
        <fullName evidence="2">Uncharacterized protein</fullName>
    </submittedName>
</protein>
<dbReference type="AlphaFoldDB" id="A0AA38NYV1"/>
<reference evidence="2" key="1">
    <citation type="submission" date="2022-08" db="EMBL/GenBank/DDBJ databases">
        <authorList>
            <consortium name="DOE Joint Genome Institute"/>
            <person name="Min B."/>
            <person name="Riley R."/>
            <person name="Sierra-Patev S."/>
            <person name="Naranjo-Ortiz M."/>
            <person name="Looney B."/>
            <person name="Konkel Z."/>
            <person name="Slot J.C."/>
            <person name="Sakamoto Y."/>
            <person name="Steenwyk J.L."/>
            <person name="Rokas A."/>
            <person name="Carro J."/>
            <person name="Camarero S."/>
            <person name="Ferreira P."/>
            <person name="Molpeceres G."/>
            <person name="Ruiz-Duenas F.J."/>
            <person name="Serrano A."/>
            <person name="Henrissat B."/>
            <person name="Drula E."/>
            <person name="Hughes K.W."/>
            <person name="Mata J.L."/>
            <person name="Ishikawa N.K."/>
            <person name="Vargas-Isla R."/>
            <person name="Ushijima S."/>
            <person name="Smith C.A."/>
            <person name="Ahrendt S."/>
            <person name="Andreopoulos W."/>
            <person name="He G."/>
            <person name="Labutti K."/>
            <person name="Lipzen A."/>
            <person name="Ng V."/>
            <person name="Sandor L."/>
            <person name="Barry K."/>
            <person name="Martinez A.T."/>
            <person name="Xiao Y."/>
            <person name="Gibbons J.G."/>
            <person name="Terashima K."/>
            <person name="Hibbett D.S."/>
            <person name="Grigoriev I.V."/>
        </authorList>
    </citation>
    <scope>NUCLEOTIDE SEQUENCE</scope>
    <source>
        <strain evidence="2">TFB9207</strain>
    </source>
</reference>
<feature type="signal peptide" evidence="1">
    <location>
        <begin position="1"/>
        <end position="23"/>
    </location>
</feature>
<dbReference type="EMBL" id="MU806787">
    <property type="protein sequence ID" value="KAJ3833046.1"/>
    <property type="molecule type" value="Genomic_DNA"/>
</dbReference>
<evidence type="ECO:0000313" key="2">
    <source>
        <dbReference type="EMBL" id="KAJ3833046.1"/>
    </source>
</evidence>
<sequence>MHSNRSVLYALLFSSAIIYTTCSGSPLPNPTLDSSDTHSPLPGGPEASASVASLCLELYPGDPSLRQFSVSSTLMFNYMIAAANDFASTKLPEVDLVAHPNSIEYEIKQLDGPDFLPNRVSTYHHTDTVVLWYMVKITPGEKCNCE</sequence>